<reference evidence="1 2" key="1">
    <citation type="journal article" date="2022" name="BMC Genomics">
        <title>Comparative genome analysis of mycobacteria focusing on tRNA and non-coding RNA.</title>
        <authorList>
            <person name="Behra P.R.K."/>
            <person name="Pettersson B.M.F."/>
            <person name="Ramesh M."/>
            <person name="Das S."/>
            <person name="Dasgupta S."/>
            <person name="Kirsebom L.A."/>
        </authorList>
    </citation>
    <scope>NUCLEOTIDE SEQUENCE [LARGE SCALE GENOMIC DNA]</scope>
    <source>
        <strain evidence="1 2">DSM 44078</strain>
    </source>
</reference>
<dbReference type="Proteomes" id="UP001526201">
    <property type="component" value="Unassembled WGS sequence"/>
</dbReference>
<evidence type="ECO:0000313" key="2">
    <source>
        <dbReference type="Proteomes" id="UP001526201"/>
    </source>
</evidence>
<dbReference type="NCBIfam" id="TIGR03843">
    <property type="entry name" value="SCO1664 family protein"/>
    <property type="match status" value="1"/>
</dbReference>
<evidence type="ECO:0000313" key="1">
    <source>
        <dbReference type="EMBL" id="MCV7225183.1"/>
    </source>
</evidence>
<name>A0ABT3C6V0_9MYCO</name>
<proteinExistence type="predicted"/>
<dbReference type="EMBL" id="JACKTY010000012">
    <property type="protein sequence ID" value="MCV7225183.1"/>
    <property type="molecule type" value="Genomic_DNA"/>
</dbReference>
<accession>A0ABT3C6V0</accession>
<keyword evidence="2" id="KW-1185">Reference proteome</keyword>
<organism evidence="1 2">
    <name type="scientific">Mycolicibacterium komossense</name>
    <dbReference type="NCBI Taxonomy" id="1779"/>
    <lineage>
        <taxon>Bacteria</taxon>
        <taxon>Bacillati</taxon>
        <taxon>Actinomycetota</taxon>
        <taxon>Actinomycetes</taxon>
        <taxon>Mycobacteriales</taxon>
        <taxon>Mycobacteriaceae</taxon>
        <taxon>Mycolicibacterium</taxon>
    </lineage>
</organism>
<protein>
    <submittedName>
        <fullName evidence="1">SCO1664 family protein</fullName>
    </submittedName>
</protein>
<sequence length="284" mass="30486">MTPSVSPTPADEEVLQRGELTVLGRIRSASNATFLCEASLAGPGGGTLHCVYKPVAGEQPLWDFPDGTLAGRELATYLVSAALGWNIVPLTIIRDGPAGSGMVQRWVDQPGDAESVEDEAAPAGPDLVDLCPTGKLPPGYLPILQAYDYAGDEVTLIHADDARLRRMAVFDVLVNNADRKGGHILHGVDDRVYGVDHGLCLHTEDKLRTVLWGWAGKPVDDDTLERVSMIVEGLTSPGDSLADALAPHITRAEIAALRGRARNLLDIPVMPSPDRRRPIPWPAF</sequence>
<dbReference type="InterPro" id="IPR022292">
    <property type="entry name" value="CHP03843"/>
</dbReference>
<dbReference type="RefSeq" id="WP_264065918.1">
    <property type="nucleotide sequence ID" value="NZ_JACKTY010000012.1"/>
</dbReference>
<comment type="caution">
    <text evidence="1">The sequence shown here is derived from an EMBL/GenBank/DDBJ whole genome shotgun (WGS) entry which is preliminary data.</text>
</comment>
<gene>
    <name evidence="1" type="ORF">H7J73_03930</name>
</gene>